<keyword evidence="2" id="KW-0597">Phosphoprotein</keyword>
<evidence type="ECO:0000256" key="4">
    <source>
        <dbReference type="PROSITE-ProRule" id="PRU00104"/>
    </source>
</evidence>
<dbReference type="GO" id="GO:0035556">
    <property type="term" value="P:intracellular signal transduction"/>
    <property type="evidence" value="ECO:0007669"/>
    <property type="project" value="TreeGrafter"/>
</dbReference>
<dbReference type="InterPro" id="IPR000569">
    <property type="entry name" value="HECT_dom"/>
</dbReference>
<feature type="domain" description="SH2" evidence="7">
    <location>
        <begin position="349"/>
        <end position="459"/>
    </location>
</feature>
<keyword evidence="4" id="KW-0833">Ubl conjugation pathway</keyword>
<dbReference type="GO" id="GO:0005068">
    <property type="term" value="F:transmembrane receptor protein tyrosine kinase adaptor activity"/>
    <property type="evidence" value="ECO:0007669"/>
    <property type="project" value="TreeGrafter"/>
</dbReference>
<dbReference type="PROSITE" id="PS50001">
    <property type="entry name" value="SH2"/>
    <property type="match status" value="1"/>
</dbReference>
<dbReference type="SMR" id="A0A9R0ASQ6"/>
<dbReference type="InterPro" id="IPR000980">
    <property type="entry name" value="SH2"/>
</dbReference>
<proteinExistence type="inferred from homology"/>
<dbReference type="Pfam" id="PF00017">
    <property type="entry name" value="SH2"/>
    <property type="match status" value="1"/>
</dbReference>
<feature type="region of interest" description="Disordered" evidence="6">
    <location>
        <begin position="472"/>
        <end position="492"/>
    </location>
</feature>
<evidence type="ECO:0000259" key="8">
    <source>
        <dbReference type="PROSITE" id="PS50237"/>
    </source>
</evidence>
<dbReference type="GeneID" id="109068506"/>
<dbReference type="PROSITE" id="PS50237">
    <property type="entry name" value="HECT"/>
    <property type="match status" value="1"/>
</dbReference>
<dbReference type="SMART" id="SM00252">
    <property type="entry name" value="SH2"/>
    <property type="match status" value="1"/>
</dbReference>
<dbReference type="AlphaFoldDB" id="A0A9R0ASQ6"/>
<comment type="caution">
    <text evidence="4">Lacks conserved residue(s) required for the propagation of feature annotation.</text>
</comment>
<evidence type="ECO:0000313" key="9">
    <source>
        <dbReference type="RefSeq" id="XP_042609879.1"/>
    </source>
</evidence>
<comment type="similarity">
    <text evidence="1">Belongs to the SH2B adapter family.</text>
</comment>
<evidence type="ECO:0000256" key="1">
    <source>
        <dbReference type="ARBA" id="ARBA00010220"/>
    </source>
</evidence>
<gene>
    <name evidence="9" type="primary">LOC109068506</name>
</gene>
<protein>
    <submittedName>
        <fullName evidence="9">Uncharacterized protein LOC109068506</fullName>
    </submittedName>
</protein>
<evidence type="ECO:0000256" key="3">
    <source>
        <dbReference type="ARBA" id="ARBA00022999"/>
    </source>
</evidence>
<reference evidence="9" key="1">
    <citation type="submission" date="2025-08" db="UniProtKB">
        <authorList>
            <consortium name="RefSeq"/>
        </authorList>
    </citation>
    <scope>IDENTIFICATION</scope>
    <source>
        <tissue evidence="9">Muscle</tissue>
    </source>
</reference>
<evidence type="ECO:0000256" key="5">
    <source>
        <dbReference type="PROSITE-ProRule" id="PRU00191"/>
    </source>
</evidence>
<dbReference type="KEGG" id="ccar:109068506"/>
<dbReference type="RefSeq" id="XP_042609879.1">
    <property type="nucleotide sequence ID" value="XM_042753945.1"/>
</dbReference>
<organism evidence="9">
    <name type="scientific">Cyprinus carpio</name>
    <name type="common">Common carp</name>
    <dbReference type="NCBI Taxonomy" id="7962"/>
    <lineage>
        <taxon>Eukaryota</taxon>
        <taxon>Metazoa</taxon>
        <taxon>Chordata</taxon>
        <taxon>Craniata</taxon>
        <taxon>Vertebrata</taxon>
        <taxon>Euteleostomi</taxon>
        <taxon>Actinopterygii</taxon>
        <taxon>Neopterygii</taxon>
        <taxon>Teleostei</taxon>
        <taxon>Ostariophysi</taxon>
        <taxon>Cypriniformes</taxon>
        <taxon>Cyprinidae</taxon>
        <taxon>Cyprininae</taxon>
        <taxon>Cyprinus</taxon>
    </lineage>
</organism>
<dbReference type="GO" id="GO:0005886">
    <property type="term" value="C:plasma membrane"/>
    <property type="evidence" value="ECO:0007669"/>
    <property type="project" value="TreeGrafter"/>
</dbReference>
<accession>A0A9R0ASQ6</accession>
<dbReference type="Proteomes" id="UP001155660">
    <property type="component" value="Unplaced"/>
</dbReference>
<evidence type="ECO:0000256" key="6">
    <source>
        <dbReference type="SAM" id="MobiDB-lite"/>
    </source>
</evidence>
<dbReference type="InterPro" id="IPR030523">
    <property type="entry name" value="SH2B"/>
</dbReference>
<dbReference type="OrthoDB" id="10047184at2759"/>
<keyword evidence="3 5" id="KW-0727">SH2 domain</keyword>
<dbReference type="SMART" id="SM00233">
    <property type="entry name" value="PH"/>
    <property type="match status" value="1"/>
</dbReference>
<dbReference type="PANTHER" id="PTHR10872:SF3">
    <property type="entry name" value="SH2B ADAPTER PROTEIN 1"/>
    <property type="match status" value="1"/>
</dbReference>
<evidence type="ECO:0000259" key="7">
    <source>
        <dbReference type="PROSITE" id="PS50001"/>
    </source>
</evidence>
<evidence type="ECO:0000256" key="2">
    <source>
        <dbReference type="ARBA" id="ARBA00022553"/>
    </source>
</evidence>
<feature type="domain" description="HECT" evidence="8">
    <location>
        <begin position="794"/>
        <end position="824"/>
    </location>
</feature>
<dbReference type="InterPro" id="IPR001849">
    <property type="entry name" value="PH_domain"/>
</dbReference>
<sequence>MREWVHDFCSVTGSWGRPVAYFSSKFDPVAAGMPKCLRAVASAEKAILSSREIVGYSDVTLLVPRTVSVILLEQKTSHLSTDRWLRYNAIQFRTMTISMPGATRKMGRLVREGGVTMCSSSEEFASNHGFPAFSFGLLHHPTAMEGVAGGRGMHWHKCHLVLRERDKDGGLEYFLEFYIPPKSSKPRMMVPCCSIIVVRPTTATEVPDKENTLLLQLEGQVQYVIETRHAFQIRAWIREIRNTIFLSEKEDVEGVCGSALTNLSSTPEFNDRLSQVCYGGVGGSPQLEPLPPELPPHAPLDESDSRLLGGGGASLSTPFVETFDSTGSFLFSEGSVSETVEHRLSECQWFHGSLSRLKAAQLVMAGGMASHGVFLVRQSETQHGQYVLTLNFQGKAKHLLFSFNEDGQCCVKHLWFQSIFDMLEHFRVHPIPFKSRCASDVILIGFVRATNVRKQVMPVSQVSTGEAAVGQGAQSVPTVRPQRNDSGQSVKQEMARSFPGFFRKEARGKKRFAPYTPTQPGKSFLVNFFLLEKQREKTPNVEEELQLILAGLGKRSLTLNENITHSEFSDLLLSTYPRLANIFGGWLLHKSTGGDGQRRLAVIPPDLNGYTGQQLKAVSWNGKYTMYIAPLQEELDTVPLPPEAKEFEKMPKAQCTTCKKMVPLQILPGHIKECKKQLVDLYDSDEEESCKEEDECSAALCYEKSKTAECPVCSNAFHPEIIEFHAASCGLRTSDDDGHESSDPISTFQSSEDILNWIGYQVDETNTFSICVSRTDLYNRDMQQWQRQKRTSPKCRLKVTFFAEAGIDTGALTKEFLTEMLVEIEKRLFVEGPDKKGLQEKSWQLVWHKADLALTSCVNGASNISALVTLTAFKCLPVMSQTWNCHS</sequence>
<name>A0A9R0ASQ6_CYPCA</name>
<dbReference type="GO" id="GO:0004842">
    <property type="term" value="F:ubiquitin-protein transferase activity"/>
    <property type="evidence" value="ECO:0007669"/>
    <property type="project" value="InterPro"/>
</dbReference>
<dbReference type="PANTHER" id="PTHR10872">
    <property type="entry name" value="SH2B ADAPTER PROTEIN"/>
    <property type="match status" value="1"/>
</dbReference>
<dbReference type="FunFam" id="3.30.505.10:FF:000008">
    <property type="entry name" value="SH2B adapter protein 1 isoform 2"/>
    <property type="match status" value="1"/>
</dbReference>